<comment type="caution">
    <text evidence="2">The sequence shown here is derived from an EMBL/GenBank/DDBJ whole genome shotgun (WGS) entry which is preliminary data.</text>
</comment>
<feature type="compositionally biased region" description="Basic and acidic residues" evidence="1">
    <location>
        <begin position="56"/>
        <end position="65"/>
    </location>
</feature>
<keyword evidence="3" id="KW-1185">Reference proteome</keyword>
<protein>
    <submittedName>
        <fullName evidence="2">Uncharacterized protein</fullName>
    </submittedName>
</protein>
<gene>
    <name evidence="2" type="ORF">TNCT_479372</name>
</gene>
<sequence>MATLDSNVQKEAALDPSAKMKVASDPNVESEKERKLKDRQDNKEELDPSDALNSPEKSDVIPETRMKKKFTKKVGNNDKFVGEDDPIANSDVKTDEYNDSTNVDPTLTGQNFPNDVDPDFNEKDPRYDKSMDQR</sequence>
<evidence type="ECO:0000313" key="2">
    <source>
        <dbReference type="EMBL" id="GFQ99943.1"/>
    </source>
</evidence>
<accession>A0A8X6HBJ6</accession>
<feature type="region of interest" description="Disordered" evidence="1">
    <location>
        <begin position="1"/>
        <end position="134"/>
    </location>
</feature>
<evidence type="ECO:0000256" key="1">
    <source>
        <dbReference type="SAM" id="MobiDB-lite"/>
    </source>
</evidence>
<proteinExistence type="predicted"/>
<reference evidence="2" key="1">
    <citation type="submission" date="2020-07" db="EMBL/GenBank/DDBJ databases">
        <title>Multicomponent nature underlies the extraordinary mechanical properties of spider dragline silk.</title>
        <authorList>
            <person name="Kono N."/>
            <person name="Nakamura H."/>
            <person name="Mori M."/>
            <person name="Yoshida Y."/>
            <person name="Ohtoshi R."/>
            <person name="Malay A.D."/>
            <person name="Moran D.A.P."/>
            <person name="Tomita M."/>
            <person name="Numata K."/>
            <person name="Arakawa K."/>
        </authorList>
    </citation>
    <scope>NUCLEOTIDE SEQUENCE</scope>
</reference>
<feature type="compositionally biased region" description="Polar residues" evidence="1">
    <location>
        <begin position="99"/>
        <end position="113"/>
    </location>
</feature>
<organism evidence="2 3">
    <name type="scientific">Trichonephila clavata</name>
    <name type="common">Joro spider</name>
    <name type="synonym">Nephila clavata</name>
    <dbReference type="NCBI Taxonomy" id="2740835"/>
    <lineage>
        <taxon>Eukaryota</taxon>
        <taxon>Metazoa</taxon>
        <taxon>Ecdysozoa</taxon>
        <taxon>Arthropoda</taxon>
        <taxon>Chelicerata</taxon>
        <taxon>Arachnida</taxon>
        <taxon>Araneae</taxon>
        <taxon>Araneomorphae</taxon>
        <taxon>Entelegynae</taxon>
        <taxon>Araneoidea</taxon>
        <taxon>Nephilidae</taxon>
        <taxon>Trichonephila</taxon>
    </lineage>
</organism>
<dbReference type="Proteomes" id="UP000887116">
    <property type="component" value="Unassembled WGS sequence"/>
</dbReference>
<dbReference type="AlphaFoldDB" id="A0A8X6HBJ6"/>
<feature type="compositionally biased region" description="Basic and acidic residues" evidence="1">
    <location>
        <begin position="29"/>
        <end position="46"/>
    </location>
</feature>
<evidence type="ECO:0000313" key="3">
    <source>
        <dbReference type="Proteomes" id="UP000887116"/>
    </source>
</evidence>
<feature type="compositionally biased region" description="Basic and acidic residues" evidence="1">
    <location>
        <begin position="120"/>
        <end position="134"/>
    </location>
</feature>
<dbReference type="EMBL" id="BMAO01005219">
    <property type="protein sequence ID" value="GFQ99943.1"/>
    <property type="molecule type" value="Genomic_DNA"/>
</dbReference>
<name>A0A8X6HBJ6_TRICU</name>
<dbReference type="OrthoDB" id="6471042at2759"/>